<dbReference type="HOGENOM" id="CLU_2648433_0_0_3"/>
<organism evidence="2 3">
    <name type="scientific">Rippkaea orientalis (strain PCC 8801 / RF-1)</name>
    <name type="common">Cyanothece sp. (strain PCC 8801)</name>
    <dbReference type="NCBI Taxonomy" id="41431"/>
    <lineage>
        <taxon>Bacteria</taxon>
        <taxon>Bacillati</taxon>
        <taxon>Cyanobacteriota</taxon>
        <taxon>Cyanophyceae</taxon>
        <taxon>Oscillatoriophycideae</taxon>
        <taxon>Chroococcales</taxon>
        <taxon>Aphanothecaceae</taxon>
        <taxon>Rippkaea</taxon>
        <taxon>Rippkaea orientalis</taxon>
    </lineage>
</organism>
<dbReference type="eggNOG" id="ENOG5033JS6">
    <property type="taxonomic scope" value="Bacteria"/>
</dbReference>
<evidence type="ECO:0000313" key="3">
    <source>
        <dbReference type="Proteomes" id="UP000008204"/>
    </source>
</evidence>
<accession>B7JX79</accession>
<evidence type="ECO:0000256" key="1">
    <source>
        <dbReference type="SAM" id="MobiDB-lite"/>
    </source>
</evidence>
<feature type="compositionally biased region" description="Basic residues" evidence="1">
    <location>
        <begin position="54"/>
        <end position="66"/>
    </location>
</feature>
<reference evidence="3" key="1">
    <citation type="journal article" date="2011" name="MBio">
        <title>Novel metabolic attributes of the genus Cyanothece, comprising a group of unicellular nitrogen-fixing Cyanobacteria.</title>
        <authorList>
            <person name="Bandyopadhyay A."/>
            <person name="Elvitigala T."/>
            <person name="Welsh E."/>
            <person name="Stockel J."/>
            <person name="Liberton M."/>
            <person name="Min H."/>
            <person name="Sherman L.A."/>
            <person name="Pakrasi H.B."/>
        </authorList>
    </citation>
    <scope>NUCLEOTIDE SEQUENCE [LARGE SCALE GENOMIC DNA]</scope>
    <source>
        <strain evidence="3">PCC 8801</strain>
    </source>
</reference>
<keyword evidence="3" id="KW-1185">Reference proteome</keyword>
<proteinExistence type="predicted"/>
<name>B7JX79_RIPO1</name>
<evidence type="ECO:0000313" key="2">
    <source>
        <dbReference type="EMBL" id="ACK67067.1"/>
    </source>
</evidence>
<dbReference type="OrthoDB" id="428560at2"/>
<protein>
    <submittedName>
        <fullName evidence="2">Uncharacterized protein</fullName>
    </submittedName>
</protein>
<sequence length="66" mass="7475">MNKPSITRTTLESAKKLEDLTDWERINSLSESEIEANALSDPENLPLSPDSLKHIKRKKKVNKDNG</sequence>
<dbReference type="RefSeq" id="WP_012596328.1">
    <property type="nucleotide sequence ID" value="NC_011726.1"/>
</dbReference>
<gene>
    <name evidence="2" type="ordered locus">PCC8801_3086</name>
</gene>
<dbReference type="KEGG" id="cyp:PCC8801_3086"/>
<feature type="region of interest" description="Disordered" evidence="1">
    <location>
        <begin position="34"/>
        <end position="66"/>
    </location>
</feature>
<dbReference type="EMBL" id="CP001287">
    <property type="protein sequence ID" value="ACK67067.1"/>
    <property type="molecule type" value="Genomic_DNA"/>
</dbReference>
<dbReference type="STRING" id="41431.PCC8801_3086"/>
<dbReference type="AlphaFoldDB" id="B7JX79"/>
<dbReference type="Proteomes" id="UP000008204">
    <property type="component" value="Chromosome"/>
</dbReference>